<protein>
    <submittedName>
        <fullName evidence="1">Uncharacterized protein</fullName>
    </submittedName>
</protein>
<dbReference type="RefSeq" id="XP_003149642.1">
    <property type="nucleotide sequence ID" value="XM_003149594.1"/>
</dbReference>
<dbReference type="EMBL" id="JH712248">
    <property type="protein sequence ID" value="EFO14425.1"/>
    <property type="molecule type" value="Genomic_DNA"/>
</dbReference>
<gene>
    <name evidence="1" type="ORF">LOAG_14092</name>
</gene>
<name>A0A1S0TI65_LOALO</name>
<organism evidence="1">
    <name type="scientific">Loa loa</name>
    <name type="common">Eye worm</name>
    <name type="synonym">Filaria loa</name>
    <dbReference type="NCBI Taxonomy" id="7209"/>
    <lineage>
        <taxon>Eukaryota</taxon>
        <taxon>Metazoa</taxon>
        <taxon>Ecdysozoa</taxon>
        <taxon>Nematoda</taxon>
        <taxon>Chromadorea</taxon>
        <taxon>Rhabditida</taxon>
        <taxon>Spirurina</taxon>
        <taxon>Spiruromorpha</taxon>
        <taxon>Filarioidea</taxon>
        <taxon>Onchocercidae</taxon>
        <taxon>Loa</taxon>
    </lineage>
</organism>
<reference evidence="1" key="1">
    <citation type="submission" date="2012-04" db="EMBL/GenBank/DDBJ databases">
        <title>The Genome Sequence of Loa loa.</title>
        <authorList>
            <consortium name="The Broad Institute Genome Sequencing Platform"/>
            <consortium name="Broad Institute Genome Sequencing Center for Infectious Disease"/>
            <person name="Nutman T.B."/>
            <person name="Fink D.L."/>
            <person name="Russ C."/>
            <person name="Young S."/>
            <person name="Zeng Q."/>
            <person name="Gargeya S."/>
            <person name="Alvarado L."/>
            <person name="Berlin A."/>
            <person name="Chapman S.B."/>
            <person name="Chen Z."/>
            <person name="Freedman E."/>
            <person name="Gellesch M."/>
            <person name="Goldberg J."/>
            <person name="Griggs A."/>
            <person name="Gujja S."/>
            <person name="Heilman E.R."/>
            <person name="Heiman D."/>
            <person name="Howarth C."/>
            <person name="Mehta T."/>
            <person name="Neiman D."/>
            <person name="Pearson M."/>
            <person name="Roberts A."/>
            <person name="Saif S."/>
            <person name="Shea T."/>
            <person name="Shenoy N."/>
            <person name="Sisk P."/>
            <person name="Stolte C."/>
            <person name="Sykes S."/>
            <person name="White J."/>
            <person name="Yandava C."/>
            <person name="Haas B."/>
            <person name="Henn M.R."/>
            <person name="Nusbaum C."/>
            <person name="Birren B."/>
        </authorList>
    </citation>
    <scope>NUCLEOTIDE SEQUENCE [LARGE SCALE GENOMIC DNA]</scope>
</reference>
<dbReference type="CTD" id="9951572"/>
<sequence>MAVIYGFRKMKGMGNLKKMSIDYTFRIVVSRGIAKRHIVYGFRKVENGGNKKITIVNGFREAEDK</sequence>
<accession>A0A1S0TI65</accession>
<proteinExistence type="predicted"/>
<feature type="non-terminal residue" evidence="1">
    <location>
        <position position="65"/>
    </location>
</feature>
<dbReference type="GeneID" id="9951572"/>
<dbReference type="InParanoid" id="A0A1S0TI65"/>
<evidence type="ECO:0000313" key="1">
    <source>
        <dbReference type="EMBL" id="EFO14425.1"/>
    </source>
</evidence>
<dbReference type="AlphaFoldDB" id="A0A1S0TI65"/>
<dbReference type="KEGG" id="loa:LOAG_14092"/>